<sequence length="83" mass="8887">MATNGPAKLERSLSLTSEPRTLTKKQYQMALASMQAIDRQQRLIDAIDAAEPGPETMKAMTENPPSGETSEATAAAAEERLPA</sequence>
<accession>A0AAV6NV89</accession>
<dbReference type="Proteomes" id="UP000685013">
    <property type="component" value="Chromosome 4"/>
</dbReference>
<dbReference type="AlphaFoldDB" id="A0AAV6NV89"/>
<feature type="region of interest" description="Disordered" evidence="1">
    <location>
        <begin position="53"/>
        <end position="83"/>
    </location>
</feature>
<evidence type="ECO:0000313" key="2">
    <source>
        <dbReference type="EMBL" id="KAG6602154.1"/>
    </source>
</evidence>
<evidence type="ECO:0000313" key="3">
    <source>
        <dbReference type="Proteomes" id="UP000685013"/>
    </source>
</evidence>
<keyword evidence="3" id="KW-1185">Reference proteome</keyword>
<dbReference type="EMBL" id="JAGKQH010000004">
    <property type="protein sequence ID" value="KAG6602154.1"/>
    <property type="molecule type" value="Genomic_DNA"/>
</dbReference>
<reference evidence="2 3" key="1">
    <citation type="journal article" date="2021" name="Hortic Res">
        <title>The domestication of Cucurbita argyrosperma as revealed by the genome of its wild relative.</title>
        <authorList>
            <person name="Barrera-Redondo J."/>
            <person name="Sanchez-de la Vega G."/>
            <person name="Aguirre-Liguori J.A."/>
            <person name="Castellanos-Morales G."/>
            <person name="Gutierrez-Guerrero Y.T."/>
            <person name="Aguirre-Dugua X."/>
            <person name="Aguirre-Planter E."/>
            <person name="Tenaillon M.I."/>
            <person name="Lira-Saade R."/>
            <person name="Eguiarte L.E."/>
        </authorList>
    </citation>
    <scope>NUCLEOTIDE SEQUENCE [LARGE SCALE GENOMIC DNA]</scope>
    <source>
        <strain evidence="2">JBR-2021</strain>
    </source>
</reference>
<organism evidence="2 3">
    <name type="scientific">Cucurbita argyrosperma subsp. sororia</name>
    <dbReference type="NCBI Taxonomy" id="37648"/>
    <lineage>
        <taxon>Eukaryota</taxon>
        <taxon>Viridiplantae</taxon>
        <taxon>Streptophyta</taxon>
        <taxon>Embryophyta</taxon>
        <taxon>Tracheophyta</taxon>
        <taxon>Spermatophyta</taxon>
        <taxon>Magnoliopsida</taxon>
        <taxon>eudicotyledons</taxon>
        <taxon>Gunneridae</taxon>
        <taxon>Pentapetalae</taxon>
        <taxon>rosids</taxon>
        <taxon>fabids</taxon>
        <taxon>Cucurbitales</taxon>
        <taxon>Cucurbitaceae</taxon>
        <taxon>Cucurbiteae</taxon>
        <taxon>Cucurbita</taxon>
    </lineage>
</organism>
<comment type="caution">
    <text evidence="2">The sequence shown here is derived from an EMBL/GenBank/DDBJ whole genome shotgun (WGS) entry which is preliminary data.</text>
</comment>
<feature type="non-terminal residue" evidence="2">
    <location>
        <position position="1"/>
    </location>
</feature>
<gene>
    <name evidence="2" type="ORF">SDJN03_07387</name>
</gene>
<feature type="region of interest" description="Disordered" evidence="1">
    <location>
        <begin position="1"/>
        <end position="21"/>
    </location>
</feature>
<evidence type="ECO:0000256" key="1">
    <source>
        <dbReference type="SAM" id="MobiDB-lite"/>
    </source>
</evidence>
<proteinExistence type="predicted"/>
<protein>
    <submittedName>
        <fullName evidence="2">Uncharacterized protein</fullName>
    </submittedName>
</protein>
<name>A0AAV6NV89_9ROSI</name>